<gene>
    <name evidence="1" type="primary">jg24592</name>
    <name evidence="1" type="ORF">PAEG_LOCUS4550</name>
</gene>
<name>A0A8S4QPB7_9NEOP</name>
<comment type="caution">
    <text evidence="1">The sequence shown here is derived from an EMBL/GenBank/DDBJ whole genome shotgun (WGS) entry which is preliminary data.</text>
</comment>
<keyword evidence="2" id="KW-1185">Reference proteome</keyword>
<proteinExistence type="predicted"/>
<organism evidence="1 2">
    <name type="scientific">Pararge aegeria aegeria</name>
    <dbReference type="NCBI Taxonomy" id="348720"/>
    <lineage>
        <taxon>Eukaryota</taxon>
        <taxon>Metazoa</taxon>
        <taxon>Ecdysozoa</taxon>
        <taxon>Arthropoda</taxon>
        <taxon>Hexapoda</taxon>
        <taxon>Insecta</taxon>
        <taxon>Pterygota</taxon>
        <taxon>Neoptera</taxon>
        <taxon>Endopterygota</taxon>
        <taxon>Lepidoptera</taxon>
        <taxon>Glossata</taxon>
        <taxon>Ditrysia</taxon>
        <taxon>Papilionoidea</taxon>
        <taxon>Nymphalidae</taxon>
        <taxon>Satyrinae</taxon>
        <taxon>Satyrini</taxon>
        <taxon>Parargina</taxon>
        <taxon>Pararge</taxon>
    </lineage>
</organism>
<accession>A0A8S4QPB7</accession>
<dbReference type="AlphaFoldDB" id="A0A8S4QPB7"/>
<evidence type="ECO:0000313" key="1">
    <source>
        <dbReference type="EMBL" id="CAH2216560.1"/>
    </source>
</evidence>
<sequence length="146" mass="15867">MSRLVASLSTACKSTHCVEAGGGRGHLLVALSLAYHLPSLTIDCDERTLASARKRVNIIQTRENSEIINSQNAPAGDRCRDLPLETTAFTAALKKVVIKPVFVVGFFLDQDAFGTLVALVLSLRNLTHYRVVLMYASKVPPMGLLE</sequence>
<protein>
    <submittedName>
        <fullName evidence="1">Jg24592 protein</fullName>
    </submittedName>
</protein>
<evidence type="ECO:0000313" key="2">
    <source>
        <dbReference type="Proteomes" id="UP000838756"/>
    </source>
</evidence>
<dbReference type="Proteomes" id="UP000838756">
    <property type="component" value="Unassembled WGS sequence"/>
</dbReference>
<reference evidence="1" key="1">
    <citation type="submission" date="2022-03" db="EMBL/GenBank/DDBJ databases">
        <authorList>
            <person name="Lindestad O."/>
        </authorList>
    </citation>
    <scope>NUCLEOTIDE SEQUENCE</scope>
</reference>
<dbReference type="OrthoDB" id="10258156at2759"/>
<dbReference type="EMBL" id="CAKXAJ010015788">
    <property type="protein sequence ID" value="CAH2216560.1"/>
    <property type="molecule type" value="Genomic_DNA"/>
</dbReference>